<gene>
    <name evidence="2" type="ORF">LSALG_LOCUS24374</name>
</gene>
<keyword evidence="3" id="KW-1185">Reference proteome</keyword>
<feature type="region of interest" description="Disordered" evidence="1">
    <location>
        <begin position="82"/>
        <end position="135"/>
    </location>
</feature>
<protein>
    <submittedName>
        <fullName evidence="2">Uncharacterized protein</fullName>
    </submittedName>
</protein>
<dbReference type="AlphaFoldDB" id="A0AA35Z2T8"/>
<evidence type="ECO:0000313" key="3">
    <source>
        <dbReference type="Proteomes" id="UP001177003"/>
    </source>
</evidence>
<organism evidence="2 3">
    <name type="scientific">Lactuca saligna</name>
    <name type="common">Willowleaf lettuce</name>
    <dbReference type="NCBI Taxonomy" id="75948"/>
    <lineage>
        <taxon>Eukaryota</taxon>
        <taxon>Viridiplantae</taxon>
        <taxon>Streptophyta</taxon>
        <taxon>Embryophyta</taxon>
        <taxon>Tracheophyta</taxon>
        <taxon>Spermatophyta</taxon>
        <taxon>Magnoliopsida</taxon>
        <taxon>eudicotyledons</taxon>
        <taxon>Gunneridae</taxon>
        <taxon>Pentapetalae</taxon>
        <taxon>asterids</taxon>
        <taxon>campanulids</taxon>
        <taxon>Asterales</taxon>
        <taxon>Asteraceae</taxon>
        <taxon>Cichorioideae</taxon>
        <taxon>Cichorieae</taxon>
        <taxon>Lactucinae</taxon>
        <taxon>Lactuca</taxon>
    </lineage>
</organism>
<feature type="compositionally biased region" description="Polar residues" evidence="1">
    <location>
        <begin position="115"/>
        <end position="126"/>
    </location>
</feature>
<dbReference type="Proteomes" id="UP001177003">
    <property type="component" value="Chromosome 5"/>
</dbReference>
<sequence>MVNRNLSHFKVPLLKGSLMAEISTHQTSTFVMLDARNFDFVGKILDAMLVRVPLDNTIVREYRNLRSSGVRPMPADLRQLIDESTKLKRGDESDERTLTEPQEVDPLRNKEEDTATTSEPIPTEQISKVSSPPSSFVPTSNIFHTILQEPIMNLTTTPPPPLVTPPTSPINSIILISSVRPLPPNSFVGISLPHISIPLPTPIFTDSTTPTTIGFSV</sequence>
<dbReference type="EMBL" id="OX465081">
    <property type="protein sequence ID" value="CAI9284870.1"/>
    <property type="molecule type" value="Genomic_DNA"/>
</dbReference>
<evidence type="ECO:0000256" key="1">
    <source>
        <dbReference type="SAM" id="MobiDB-lite"/>
    </source>
</evidence>
<evidence type="ECO:0000313" key="2">
    <source>
        <dbReference type="EMBL" id="CAI9284870.1"/>
    </source>
</evidence>
<proteinExistence type="predicted"/>
<accession>A0AA35Z2T8</accession>
<feature type="compositionally biased region" description="Basic and acidic residues" evidence="1">
    <location>
        <begin position="82"/>
        <end position="98"/>
    </location>
</feature>
<reference evidence="2" key="1">
    <citation type="submission" date="2023-04" db="EMBL/GenBank/DDBJ databases">
        <authorList>
            <person name="Vijverberg K."/>
            <person name="Xiong W."/>
            <person name="Schranz E."/>
        </authorList>
    </citation>
    <scope>NUCLEOTIDE SEQUENCE</scope>
</reference>
<name>A0AA35Z2T8_LACSI</name>